<gene>
    <name evidence="2" type="ORF">EX87_17645</name>
</gene>
<evidence type="ECO:0000256" key="1">
    <source>
        <dbReference type="SAM" id="Phobius"/>
    </source>
</evidence>
<keyword evidence="1" id="KW-0472">Membrane</keyword>
<keyword evidence="1" id="KW-1133">Transmembrane helix</keyword>
<organism evidence="2">
    <name type="scientific">Brevibacillus laterosporus</name>
    <name type="common">Bacillus laterosporus</name>
    <dbReference type="NCBI Taxonomy" id="1465"/>
    <lineage>
        <taxon>Bacteria</taxon>
        <taxon>Bacillati</taxon>
        <taxon>Bacillota</taxon>
        <taxon>Bacilli</taxon>
        <taxon>Bacillales</taxon>
        <taxon>Paenibacillaceae</taxon>
        <taxon>Brevibacillus</taxon>
    </lineage>
</organism>
<keyword evidence="1" id="KW-0812">Transmembrane</keyword>
<accession>A0A0F7C1B0</accession>
<sequence length="71" mass="8369">MGEIIANIFINKWVLLSLPLCLFLNILFQPFLLKGKFEKLRKALFILNLVGFVYSSIMFIYIIYSSKLFFN</sequence>
<dbReference type="AlphaFoldDB" id="A0A0F7C1B0"/>
<keyword evidence="2" id="KW-0614">Plasmid</keyword>
<feature type="transmembrane region" description="Helical" evidence="1">
    <location>
        <begin position="13"/>
        <end position="33"/>
    </location>
</feature>
<evidence type="ECO:0000313" key="2">
    <source>
        <dbReference type="EMBL" id="AKF95444.1"/>
    </source>
</evidence>
<protein>
    <submittedName>
        <fullName evidence="2">Uncharacterized protein</fullName>
    </submittedName>
</protein>
<proteinExistence type="predicted"/>
<reference evidence="2" key="1">
    <citation type="submission" date="2015-03" db="EMBL/GenBank/DDBJ databases">
        <title>MIGS Cultured Bacterial/Archaeal sample from Brevibacillus laterosporus.</title>
        <authorList>
            <person name="Zeng D."/>
            <person name="Zhu L."/>
            <person name="Dong G."/>
            <person name="Ye W."/>
            <person name="Ren D."/>
            <person name="Wu L."/>
            <person name="Xu J."/>
            <person name="Li G."/>
            <person name="Guo L."/>
        </authorList>
    </citation>
    <scope>NUCLEOTIDE SEQUENCE</scope>
    <source>
        <strain evidence="2">B9</strain>
        <plasmid evidence="2">unnamed1</plasmid>
    </source>
</reference>
<feature type="transmembrane region" description="Helical" evidence="1">
    <location>
        <begin position="45"/>
        <end position="64"/>
    </location>
</feature>
<name>A0A0F7C1B0_BRELA</name>
<geneLocation type="plasmid" evidence="2">
    <name>unnamed1</name>
</geneLocation>
<dbReference type="EMBL" id="CP011075">
    <property type="protein sequence ID" value="AKF95444.1"/>
    <property type="molecule type" value="Genomic_DNA"/>
</dbReference>